<gene>
    <name evidence="5 8" type="primary">lipB</name>
    <name evidence="8" type="ORF">ACFO3F_11305</name>
</gene>
<comment type="function">
    <text evidence="4 5 6">Catalyzes the transfer of endogenously produced octanoic acid from octanoyl-acyl-carrier-protein onto the lipoyl domains of lipoate-dependent enzymes. Lipoyl-ACP can also act as a substrate although octanoyl-ACP is likely to be the physiological substrate.</text>
</comment>
<evidence type="ECO:0000256" key="4">
    <source>
        <dbReference type="ARBA" id="ARBA00024732"/>
    </source>
</evidence>
<reference evidence="9" key="1">
    <citation type="journal article" date="2019" name="Int. J. Syst. Evol. Microbiol.">
        <title>The Global Catalogue of Microorganisms (GCM) 10K type strain sequencing project: providing services to taxonomists for standard genome sequencing and annotation.</title>
        <authorList>
            <consortium name="The Broad Institute Genomics Platform"/>
            <consortium name="The Broad Institute Genome Sequencing Center for Infectious Disease"/>
            <person name="Wu L."/>
            <person name="Ma J."/>
        </authorList>
    </citation>
    <scope>NUCLEOTIDE SEQUENCE [LARGE SCALE GENOMIC DNA]</scope>
    <source>
        <strain evidence="9">JCM 3369</strain>
    </source>
</reference>
<organism evidence="8 9">
    <name type="scientific">Georgenia faecalis</name>
    <dbReference type="NCBI Taxonomy" id="2483799"/>
    <lineage>
        <taxon>Bacteria</taxon>
        <taxon>Bacillati</taxon>
        <taxon>Actinomycetota</taxon>
        <taxon>Actinomycetes</taxon>
        <taxon>Micrococcales</taxon>
        <taxon>Bogoriellaceae</taxon>
        <taxon>Georgenia</taxon>
    </lineage>
</organism>
<evidence type="ECO:0000256" key="1">
    <source>
        <dbReference type="ARBA" id="ARBA00004821"/>
    </source>
</evidence>
<evidence type="ECO:0000313" key="9">
    <source>
        <dbReference type="Proteomes" id="UP001595955"/>
    </source>
</evidence>
<accession>A0ABV9DAM8</accession>
<keyword evidence="3 5" id="KW-0012">Acyltransferase</keyword>
<evidence type="ECO:0000256" key="3">
    <source>
        <dbReference type="ARBA" id="ARBA00023315"/>
    </source>
</evidence>
<comment type="subcellular location">
    <subcellularLocation>
        <location evidence="5">Cytoplasm</location>
    </subcellularLocation>
</comment>
<name>A0ABV9DAM8_9MICO</name>
<dbReference type="InterPro" id="IPR004143">
    <property type="entry name" value="BPL_LPL_catalytic"/>
</dbReference>
<dbReference type="SUPFAM" id="SSF55681">
    <property type="entry name" value="Class II aaRS and biotin synthetases"/>
    <property type="match status" value="1"/>
</dbReference>
<feature type="site" description="Lowers pKa of active site Cys" evidence="5">
    <location>
        <position position="139"/>
    </location>
</feature>
<evidence type="ECO:0000256" key="2">
    <source>
        <dbReference type="ARBA" id="ARBA00022679"/>
    </source>
</evidence>
<protein>
    <recommendedName>
        <fullName evidence="5 6">Octanoyltransferase</fullName>
        <ecNumber evidence="5 6">2.3.1.181</ecNumber>
    </recommendedName>
    <alternativeName>
        <fullName evidence="5">Lipoate-protein ligase B</fullName>
    </alternativeName>
    <alternativeName>
        <fullName evidence="5">Lipoyl/octanoyl transferase</fullName>
    </alternativeName>
    <alternativeName>
        <fullName evidence="5">Octanoyl-[acyl-carrier-protein]-protein N-octanoyltransferase</fullName>
    </alternativeName>
</protein>
<feature type="binding site" evidence="5">
    <location>
        <begin position="70"/>
        <end position="77"/>
    </location>
    <ligand>
        <name>substrate</name>
    </ligand>
</feature>
<feature type="domain" description="BPL/LPL catalytic" evidence="7">
    <location>
        <begin position="32"/>
        <end position="212"/>
    </location>
</feature>
<comment type="pathway">
    <text evidence="1 5 6">Protein modification; protein lipoylation via endogenous pathway; protein N(6)-(lipoyl)lysine from octanoyl-[acyl-carrier-protein]: step 1/2.</text>
</comment>
<comment type="similarity">
    <text evidence="5 6">Belongs to the LipB family.</text>
</comment>
<dbReference type="HAMAP" id="MF_00013">
    <property type="entry name" value="LipB"/>
    <property type="match status" value="1"/>
</dbReference>
<dbReference type="PIRSF" id="PIRSF016262">
    <property type="entry name" value="LPLase"/>
    <property type="match status" value="1"/>
</dbReference>
<dbReference type="InterPro" id="IPR000544">
    <property type="entry name" value="Octanoyltransferase"/>
</dbReference>
<comment type="miscellaneous">
    <text evidence="5">In the reaction, the free carboxyl group of octanoic acid is attached via an amide linkage to the epsilon-amino group of a specific lysine residue of lipoyl domains of lipoate-dependent enzymes.</text>
</comment>
<dbReference type="RefSeq" id="WP_122824259.1">
    <property type="nucleotide sequence ID" value="NZ_CP033325.1"/>
</dbReference>
<dbReference type="PANTHER" id="PTHR10993:SF7">
    <property type="entry name" value="LIPOYLTRANSFERASE 2, MITOCHONDRIAL-RELATED"/>
    <property type="match status" value="1"/>
</dbReference>
<evidence type="ECO:0000259" key="7">
    <source>
        <dbReference type="PROSITE" id="PS51733"/>
    </source>
</evidence>
<dbReference type="EMBL" id="JBHSGF010000007">
    <property type="protein sequence ID" value="MFC4555835.1"/>
    <property type="molecule type" value="Genomic_DNA"/>
</dbReference>
<evidence type="ECO:0000313" key="8">
    <source>
        <dbReference type="EMBL" id="MFC4555835.1"/>
    </source>
</evidence>
<keyword evidence="2 5" id="KW-0808">Transferase</keyword>
<dbReference type="EC" id="2.3.1.181" evidence="5 6"/>
<evidence type="ECO:0000256" key="6">
    <source>
        <dbReference type="PIRNR" id="PIRNR016262"/>
    </source>
</evidence>
<keyword evidence="9" id="KW-1185">Reference proteome</keyword>
<evidence type="ECO:0000256" key="5">
    <source>
        <dbReference type="HAMAP-Rule" id="MF_00013"/>
    </source>
</evidence>
<dbReference type="NCBIfam" id="NF010925">
    <property type="entry name" value="PRK14345.1"/>
    <property type="match status" value="1"/>
</dbReference>
<sequence>MRVERVGLGELLVDYRRVWDHQRALHAEVADGVREDTILLLEHASVYTAGKRTARSERPVDGTEVIDVDRGGRITWHGPGQLVVYPIVRLVPPVDVIAYVRALEDAVIALAGDVGVASVRVPGRSGVWIRDAAGGQDRKLASIGVRVARGVTMHGVAINACPDLTAFSAIVPCGIPDVGVTSLTAETGRVLTPLDIAPLAEHHLGRALAPLLRERVAERP</sequence>
<dbReference type="InterPro" id="IPR020605">
    <property type="entry name" value="Octanoyltransferase_CS"/>
</dbReference>
<dbReference type="Pfam" id="PF21948">
    <property type="entry name" value="LplA-B_cat"/>
    <property type="match status" value="1"/>
</dbReference>
<dbReference type="PROSITE" id="PS01313">
    <property type="entry name" value="LIPB"/>
    <property type="match status" value="1"/>
</dbReference>
<dbReference type="PANTHER" id="PTHR10993">
    <property type="entry name" value="OCTANOYLTRANSFERASE"/>
    <property type="match status" value="1"/>
</dbReference>
<dbReference type="InterPro" id="IPR045864">
    <property type="entry name" value="aa-tRNA-synth_II/BPL/LPL"/>
</dbReference>
<dbReference type="CDD" id="cd16444">
    <property type="entry name" value="LipB"/>
    <property type="match status" value="1"/>
</dbReference>
<dbReference type="GO" id="GO:0033819">
    <property type="term" value="F:lipoyl(octanoyl) transferase activity"/>
    <property type="evidence" value="ECO:0007669"/>
    <property type="project" value="UniProtKB-EC"/>
</dbReference>
<dbReference type="PROSITE" id="PS51733">
    <property type="entry name" value="BPL_LPL_CATALYTIC"/>
    <property type="match status" value="1"/>
</dbReference>
<comment type="catalytic activity">
    <reaction evidence="5 6">
        <text>octanoyl-[ACP] + L-lysyl-[protein] = N(6)-octanoyl-L-lysyl-[protein] + holo-[ACP] + H(+)</text>
        <dbReference type="Rhea" id="RHEA:17665"/>
        <dbReference type="Rhea" id="RHEA-COMP:9636"/>
        <dbReference type="Rhea" id="RHEA-COMP:9685"/>
        <dbReference type="Rhea" id="RHEA-COMP:9752"/>
        <dbReference type="Rhea" id="RHEA-COMP:9928"/>
        <dbReference type="ChEBI" id="CHEBI:15378"/>
        <dbReference type="ChEBI" id="CHEBI:29969"/>
        <dbReference type="ChEBI" id="CHEBI:64479"/>
        <dbReference type="ChEBI" id="CHEBI:78463"/>
        <dbReference type="ChEBI" id="CHEBI:78809"/>
        <dbReference type="EC" id="2.3.1.181"/>
    </reaction>
</comment>
<dbReference type="Gene3D" id="3.30.930.10">
    <property type="entry name" value="Bira Bifunctional Protein, Domain 2"/>
    <property type="match status" value="1"/>
</dbReference>
<comment type="caution">
    <text evidence="8">The sequence shown here is derived from an EMBL/GenBank/DDBJ whole genome shotgun (WGS) entry which is preliminary data.</text>
</comment>
<proteinExistence type="inferred from homology"/>
<feature type="binding site" evidence="5">
    <location>
        <begin position="155"/>
        <end position="157"/>
    </location>
    <ligand>
        <name>substrate</name>
    </ligand>
</feature>
<feature type="active site" description="Acyl-thioester intermediate" evidence="5">
    <location>
        <position position="173"/>
    </location>
</feature>
<keyword evidence="5" id="KW-0963">Cytoplasm</keyword>
<dbReference type="Proteomes" id="UP001595955">
    <property type="component" value="Unassembled WGS sequence"/>
</dbReference>
<dbReference type="NCBIfam" id="TIGR00214">
    <property type="entry name" value="lipB"/>
    <property type="match status" value="1"/>
</dbReference>
<feature type="binding site" evidence="5">
    <location>
        <begin position="142"/>
        <end position="144"/>
    </location>
    <ligand>
        <name>substrate</name>
    </ligand>
</feature>